<gene>
    <name evidence="6" type="ORF">GLE_5347</name>
</gene>
<dbReference type="KEGG" id="lez:GLE_5347"/>
<evidence type="ECO:0000256" key="1">
    <source>
        <dbReference type="ARBA" id="ARBA00004651"/>
    </source>
</evidence>
<evidence type="ECO:0000256" key="2">
    <source>
        <dbReference type="ARBA" id="ARBA00022475"/>
    </source>
</evidence>
<dbReference type="InterPro" id="IPR036259">
    <property type="entry name" value="MFS_trans_sf"/>
</dbReference>
<keyword evidence="5" id="KW-0472">Membrane</keyword>
<accession>A0A0S2DQA9</accession>
<dbReference type="GO" id="GO:0005886">
    <property type="term" value="C:plasma membrane"/>
    <property type="evidence" value="ECO:0007669"/>
    <property type="project" value="UniProtKB-SubCell"/>
</dbReference>
<dbReference type="PANTHER" id="PTHR43124:SF8">
    <property type="entry name" value="INNER MEMBRANE TRANSPORT PROTEIN YDHP"/>
    <property type="match status" value="1"/>
</dbReference>
<dbReference type="InterPro" id="IPR020846">
    <property type="entry name" value="MFS_dom"/>
</dbReference>
<evidence type="ECO:0000256" key="3">
    <source>
        <dbReference type="ARBA" id="ARBA00022692"/>
    </source>
</evidence>
<keyword evidence="4" id="KW-1133">Transmembrane helix</keyword>
<dbReference type="CDD" id="cd17324">
    <property type="entry name" value="MFS_NepI_like"/>
    <property type="match status" value="1"/>
</dbReference>
<evidence type="ECO:0000256" key="4">
    <source>
        <dbReference type="ARBA" id="ARBA00022989"/>
    </source>
</evidence>
<dbReference type="InterPro" id="IPR011701">
    <property type="entry name" value="MFS"/>
</dbReference>
<dbReference type="InterPro" id="IPR001958">
    <property type="entry name" value="Tet-R_TetA/multi-R_MdtG-like"/>
</dbReference>
<keyword evidence="2" id="KW-1003">Cell membrane</keyword>
<dbReference type="InterPro" id="IPR050189">
    <property type="entry name" value="MFS_Efflux_Transporters"/>
</dbReference>
<comment type="subcellular location">
    <subcellularLocation>
        <location evidence="1">Cell membrane</location>
        <topology evidence="1">Multi-pass membrane protein</topology>
    </subcellularLocation>
</comment>
<protein>
    <submittedName>
        <fullName evidence="6">Transporter, major facilitator family</fullName>
    </submittedName>
</protein>
<dbReference type="OrthoDB" id="9788453at2"/>
<dbReference type="PATRIC" id="fig|69.6.peg.5263"/>
<name>A0A0S2DQA9_LYSEN</name>
<evidence type="ECO:0000256" key="5">
    <source>
        <dbReference type="ARBA" id="ARBA00023136"/>
    </source>
</evidence>
<dbReference type="GO" id="GO:0022857">
    <property type="term" value="F:transmembrane transporter activity"/>
    <property type="evidence" value="ECO:0007669"/>
    <property type="project" value="InterPro"/>
</dbReference>
<dbReference type="Gene3D" id="1.20.1250.20">
    <property type="entry name" value="MFS general substrate transporter like domains"/>
    <property type="match status" value="1"/>
</dbReference>
<organism evidence="6 7">
    <name type="scientific">Lysobacter enzymogenes</name>
    <dbReference type="NCBI Taxonomy" id="69"/>
    <lineage>
        <taxon>Bacteria</taxon>
        <taxon>Pseudomonadati</taxon>
        <taxon>Pseudomonadota</taxon>
        <taxon>Gammaproteobacteria</taxon>
        <taxon>Lysobacterales</taxon>
        <taxon>Lysobacteraceae</taxon>
        <taxon>Lysobacter</taxon>
    </lineage>
</organism>
<dbReference type="EMBL" id="CP013140">
    <property type="protein sequence ID" value="ALN60688.1"/>
    <property type="molecule type" value="Genomic_DNA"/>
</dbReference>
<dbReference type="Proteomes" id="UP000061569">
    <property type="component" value="Chromosome"/>
</dbReference>
<reference evidence="6 7" key="1">
    <citation type="submission" date="2015-11" db="EMBL/GenBank/DDBJ databases">
        <title>Genome sequences of Lysobacter enzymogenes strain C3 and Lysobacter antibioticus ATCC 29479.</title>
        <authorList>
            <person name="Kobayashi D.Y."/>
        </authorList>
    </citation>
    <scope>NUCLEOTIDE SEQUENCE [LARGE SCALE GENOMIC DNA]</scope>
    <source>
        <strain evidence="6 7">C3</strain>
    </source>
</reference>
<dbReference type="SUPFAM" id="SSF103473">
    <property type="entry name" value="MFS general substrate transporter"/>
    <property type="match status" value="1"/>
</dbReference>
<dbReference type="AlphaFoldDB" id="A0A0S2DQA9"/>
<proteinExistence type="predicted"/>
<dbReference type="PRINTS" id="PR01035">
    <property type="entry name" value="TCRTETA"/>
</dbReference>
<sequence length="400" mass="40694">MPLALLALTLGAFAIGTTEFVIVGLIPTLAADLGVDLPSAGLLVSLYALAVALGAPLLTALTGRVPRKALLVGLMALFTVGNVVAWLAPGYATLVVARVLTGLAHGVFFSVGSIIATSLVPKEKAASAIATMFSGMTVAFVTGIPLGTFLGQHFGWRSTFLAVAGFGLIALAGSALFVPRRIAHAAPAPLRQQAALLLQPRLLLVYAMTAVGYGGSLIAFTFLAPILQDIAGLGPNLVGAVLLAYGVSVAVGNVWGGRLADRHGPVKALKTIFALLAAVLLALTFTAHSPWLVVLTALAWGAVAFGNVPGLQVYVVKQAQRYAPQAVDTAAGFNIAAFNLGVAGGAWAGGQVVAHLGLAHTPWIAALVVFAAFGLTALSGRLDRRDGVADRADGLAVAAH</sequence>
<evidence type="ECO:0000313" key="6">
    <source>
        <dbReference type="EMBL" id="ALN60688.1"/>
    </source>
</evidence>
<dbReference type="Pfam" id="PF07690">
    <property type="entry name" value="MFS_1"/>
    <property type="match status" value="1"/>
</dbReference>
<dbReference type="PANTHER" id="PTHR43124">
    <property type="entry name" value="PURINE EFFLUX PUMP PBUE"/>
    <property type="match status" value="1"/>
</dbReference>
<keyword evidence="3" id="KW-0812">Transmembrane</keyword>
<dbReference type="PROSITE" id="PS50850">
    <property type="entry name" value="MFS"/>
    <property type="match status" value="1"/>
</dbReference>
<evidence type="ECO:0000313" key="7">
    <source>
        <dbReference type="Proteomes" id="UP000061569"/>
    </source>
</evidence>